<keyword evidence="3" id="KW-0119">Carbohydrate metabolism</keyword>
<evidence type="ECO:0000256" key="6">
    <source>
        <dbReference type="ARBA" id="ARBA00022801"/>
    </source>
</evidence>
<evidence type="ECO:0000256" key="3">
    <source>
        <dbReference type="ARBA" id="ARBA00022651"/>
    </source>
</evidence>
<organism evidence="11 12">
    <name type="scientific">Septoria linicola</name>
    <dbReference type="NCBI Taxonomy" id="215465"/>
    <lineage>
        <taxon>Eukaryota</taxon>
        <taxon>Fungi</taxon>
        <taxon>Dikarya</taxon>
        <taxon>Ascomycota</taxon>
        <taxon>Pezizomycotina</taxon>
        <taxon>Dothideomycetes</taxon>
        <taxon>Dothideomycetidae</taxon>
        <taxon>Mycosphaerellales</taxon>
        <taxon>Mycosphaerellaceae</taxon>
        <taxon>Septoria</taxon>
    </lineage>
</organism>
<keyword evidence="7" id="KW-0106">Calcium</keyword>
<reference evidence="11" key="1">
    <citation type="submission" date="2022-06" db="EMBL/GenBank/DDBJ databases">
        <title>Complete genome sequences of two strains of the flax pathogen Septoria linicola.</title>
        <authorList>
            <person name="Lapalu N."/>
            <person name="Simon A."/>
            <person name="Demenou B."/>
            <person name="Paumier D."/>
            <person name="Guillot M.-P."/>
            <person name="Gout L."/>
            <person name="Valade R."/>
        </authorList>
    </citation>
    <scope>NUCLEOTIDE SEQUENCE</scope>
    <source>
        <strain evidence="11">SE15195</strain>
    </source>
</reference>
<keyword evidence="12" id="KW-1185">Reference proteome</keyword>
<evidence type="ECO:0000256" key="1">
    <source>
        <dbReference type="ARBA" id="ARBA00006249"/>
    </source>
</evidence>
<feature type="chain" id="PRO_5040540095" description="Carboxylic ester hydrolase" evidence="10">
    <location>
        <begin position="18"/>
        <end position="509"/>
    </location>
</feature>
<dbReference type="GO" id="GO:0045493">
    <property type="term" value="P:xylan catabolic process"/>
    <property type="evidence" value="ECO:0007669"/>
    <property type="project" value="UniProtKB-KW"/>
</dbReference>
<dbReference type="InterPro" id="IPR029058">
    <property type="entry name" value="AB_hydrolase_fold"/>
</dbReference>
<evidence type="ECO:0000256" key="9">
    <source>
        <dbReference type="ARBA" id="ARBA00034075"/>
    </source>
</evidence>
<keyword evidence="5 10" id="KW-0732">Signal</keyword>
<dbReference type="Gene3D" id="3.40.50.1820">
    <property type="entry name" value="alpha/beta hydrolase"/>
    <property type="match status" value="1"/>
</dbReference>
<evidence type="ECO:0000256" key="7">
    <source>
        <dbReference type="ARBA" id="ARBA00022837"/>
    </source>
</evidence>
<dbReference type="GO" id="GO:0030600">
    <property type="term" value="F:feruloyl esterase activity"/>
    <property type="evidence" value="ECO:0007669"/>
    <property type="project" value="UniProtKB-EC"/>
</dbReference>
<gene>
    <name evidence="11" type="ORF">Slin15195_G070980</name>
</gene>
<dbReference type="SUPFAM" id="SSF53474">
    <property type="entry name" value="alpha/beta-Hydrolases"/>
    <property type="match status" value="1"/>
</dbReference>
<evidence type="ECO:0000256" key="10">
    <source>
        <dbReference type="RuleBase" id="RU361238"/>
    </source>
</evidence>
<keyword evidence="3" id="KW-0858">Xylan degradation</keyword>
<comment type="similarity">
    <text evidence="1 10">Belongs to the tannase family.</text>
</comment>
<dbReference type="EMBL" id="CP099422">
    <property type="protein sequence ID" value="USW53779.1"/>
    <property type="molecule type" value="Genomic_DNA"/>
</dbReference>
<dbReference type="AlphaFoldDB" id="A0A9Q9AQW5"/>
<feature type="signal peptide" evidence="10">
    <location>
        <begin position="1"/>
        <end position="17"/>
    </location>
</feature>
<evidence type="ECO:0000256" key="2">
    <source>
        <dbReference type="ARBA" id="ARBA00022487"/>
    </source>
</evidence>
<proteinExistence type="inferred from homology"/>
<keyword evidence="6 10" id="KW-0378">Hydrolase</keyword>
<accession>A0A9Q9AQW5</accession>
<keyword evidence="8" id="KW-1015">Disulfide bond</keyword>
<comment type="catalytic activity">
    <reaction evidence="9">
        <text>feruloyl-polysaccharide + H2O = ferulate + polysaccharide.</text>
        <dbReference type="EC" id="3.1.1.73"/>
    </reaction>
</comment>
<keyword evidence="4" id="KW-0479">Metal-binding</keyword>
<dbReference type="InterPro" id="IPR011118">
    <property type="entry name" value="Tannase/feruloyl_esterase"/>
</dbReference>
<evidence type="ECO:0000256" key="4">
    <source>
        <dbReference type="ARBA" id="ARBA00022723"/>
    </source>
</evidence>
<protein>
    <recommendedName>
        <fullName evidence="10">Carboxylic ester hydrolase</fullName>
        <ecNumber evidence="10">3.1.1.-</ecNumber>
    </recommendedName>
</protein>
<keyword evidence="2" id="KW-0719">Serine esterase</keyword>
<evidence type="ECO:0000256" key="5">
    <source>
        <dbReference type="ARBA" id="ARBA00022729"/>
    </source>
</evidence>
<sequence length="509" mass="55038">MLCIALLAAATLPFVSSHIIAPKTNCSELITANLKPYNASILSSVYFNNNTRNATGGTSGTLNNIAFCELKASISYGTNNTLNFETWLPDSYEDRFIAVGNGGMAGTIDRSGMMDQLNTGLHMAVAGGDAGHLASENQNVTGYLPYLHDTEQVAAWIHDAISLFTPAARAVAERYYGAQPRKSFYYGCSTGGAQGFALAERHPELFDGIYAGCPGNWYSHLALSFLWNAQHTNTPAANLTEEDRELITNAVVKTCDEDDGVADGLIENPLACKFDIDSLACKNHSSTACLTKAKLAAVKAIYAGPKRRDTGAEVYPGFTFGSEIEWEMQQGSLSRDFSVPILKNFVFNDQGYDNGTFNWATDVDKVDAKAGRFIDSINPDLSAFRRRGGKLLTSQGWADSYNAATWPIEHREQVKNAMGGCVEDFYRLVMIPGGGHCGAASGYPDVPATNSFIAPLVKWVESEGEVAPAQFLSSSPPQGGNRTRKLCVWPAVAQYEGGDVDDWTSYTCT</sequence>
<dbReference type="Proteomes" id="UP001056384">
    <property type="component" value="Chromosome 5"/>
</dbReference>
<name>A0A9Q9AQW5_9PEZI</name>
<evidence type="ECO:0000313" key="11">
    <source>
        <dbReference type="EMBL" id="USW53779.1"/>
    </source>
</evidence>
<evidence type="ECO:0000256" key="8">
    <source>
        <dbReference type="ARBA" id="ARBA00023157"/>
    </source>
</evidence>
<dbReference type="EC" id="3.1.1.-" evidence="10"/>
<dbReference type="PANTHER" id="PTHR33938">
    <property type="entry name" value="FERULOYL ESTERASE B-RELATED"/>
    <property type="match status" value="1"/>
</dbReference>
<keyword evidence="3" id="KW-0624">Polysaccharide degradation</keyword>
<dbReference type="PANTHER" id="PTHR33938:SF15">
    <property type="entry name" value="FERULOYL ESTERASE B-RELATED"/>
    <property type="match status" value="1"/>
</dbReference>
<dbReference type="Pfam" id="PF07519">
    <property type="entry name" value="Tannase"/>
    <property type="match status" value="1"/>
</dbReference>
<evidence type="ECO:0000313" key="12">
    <source>
        <dbReference type="Proteomes" id="UP001056384"/>
    </source>
</evidence>
<dbReference type="GO" id="GO:0046872">
    <property type="term" value="F:metal ion binding"/>
    <property type="evidence" value="ECO:0007669"/>
    <property type="project" value="UniProtKB-KW"/>
</dbReference>